<sequence>MCKFGLEENNRIRHSVTMYGHLDDCFIRISKILPQYIPEQIENHYKKYLDEEAPPINYERIFETYEKLKAININTCYMYENFSFYVSSIITISYQALDYNFHFIFFSKSINNQSFLRDINHESIQDLIS</sequence>
<dbReference type="EMBL" id="LLXL01001858">
    <property type="protein sequence ID" value="PKK62637.1"/>
    <property type="molecule type" value="Genomic_DNA"/>
</dbReference>
<dbReference type="VEuPathDB" id="FungiDB:RhiirA1_397686"/>
<evidence type="ECO:0000313" key="2">
    <source>
        <dbReference type="Proteomes" id="UP000233469"/>
    </source>
</evidence>
<dbReference type="OrthoDB" id="2304363at2759"/>
<reference evidence="1 2" key="1">
    <citation type="submission" date="2016-04" db="EMBL/GenBank/DDBJ databases">
        <title>Genome analyses suggest a sexual origin of heterokaryosis in a supposedly ancient asexual fungus.</title>
        <authorList>
            <person name="Ropars J."/>
            <person name="Sedzielewska K."/>
            <person name="Noel J."/>
            <person name="Charron P."/>
            <person name="Farinelli L."/>
            <person name="Marton T."/>
            <person name="Kruger M."/>
            <person name="Pelin A."/>
            <person name="Brachmann A."/>
            <person name="Corradi N."/>
        </authorList>
    </citation>
    <scope>NUCLEOTIDE SEQUENCE [LARGE SCALE GENOMIC DNA]</scope>
    <source>
        <strain evidence="1 2">C2</strain>
    </source>
</reference>
<gene>
    <name evidence="1" type="ORF">RhiirC2_790083</name>
</gene>
<accession>A0A2N1MLY1</accession>
<comment type="caution">
    <text evidence="1">The sequence shown here is derived from an EMBL/GenBank/DDBJ whole genome shotgun (WGS) entry which is preliminary data.</text>
</comment>
<protein>
    <submittedName>
        <fullName evidence="1">Uncharacterized protein</fullName>
    </submittedName>
</protein>
<reference evidence="1 2" key="2">
    <citation type="submission" date="2017-10" db="EMBL/GenBank/DDBJ databases">
        <title>Extensive intraspecific genome diversity in a model arbuscular mycorrhizal fungus.</title>
        <authorList>
            <person name="Chen E.C.H."/>
            <person name="Morin E."/>
            <person name="Baudet D."/>
            <person name="Noel J."/>
            <person name="Ndikumana S."/>
            <person name="Charron P."/>
            <person name="St-Onge C."/>
            <person name="Giorgi J."/>
            <person name="Grigoriev I.V."/>
            <person name="Roux C."/>
            <person name="Martin F.M."/>
            <person name="Corradi N."/>
        </authorList>
    </citation>
    <scope>NUCLEOTIDE SEQUENCE [LARGE SCALE GENOMIC DNA]</scope>
    <source>
        <strain evidence="1 2">C2</strain>
    </source>
</reference>
<proteinExistence type="predicted"/>
<dbReference type="AlphaFoldDB" id="A0A2N1MLY1"/>
<dbReference type="Proteomes" id="UP000233469">
    <property type="component" value="Unassembled WGS sequence"/>
</dbReference>
<evidence type="ECO:0000313" key="1">
    <source>
        <dbReference type="EMBL" id="PKK62637.1"/>
    </source>
</evidence>
<name>A0A2N1MLY1_9GLOM</name>
<organism evidence="1 2">
    <name type="scientific">Rhizophagus irregularis</name>
    <dbReference type="NCBI Taxonomy" id="588596"/>
    <lineage>
        <taxon>Eukaryota</taxon>
        <taxon>Fungi</taxon>
        <taxon>Fungi incertae sedis</taxon>
        <taxon>Mucoromycota</taxon>
        <taxon>Glomeromycotina</taxon>
        <taxon>Glomeromycetes</taxon>
        <taxon>Glomerales</taxon>
        <taxon>Glomeraceae</taxon>
        <taxon>Rhizophagus</taxon>
    </lineage>
</organism>